<comment type="catalytic activity">
    <reaction evidence="5">
        <text>dTDP-beta-L-rhamnose + NADP(+) = dTDP-4-dehydro-beta-L-rhamnose + NADPH + H(+)</text>
        <dbReference type="Rhea" id="RHEA:21796"/>
        <dbReference type="ChEBI" id="CHEBI:15378"/>
        <dbReference type="ChEBI" id="CHEBI:57510"/>
        <dbReference type="ChEBI" id="CHEBI:57783"/>
        <dbReference type="ChEBI" id="CHEBI:58349"/>
        <dbReference type="ChEBI" id="CHEBI:62830"/>
        <dbReference type="EC" id="1.1.1.133"/>
    </reaction>
</comment>
<evidence type="ECO:0000313" key="8">
    <source>
        <dbReference type="EMBL" id="HED11643.1"/>
    </source>
</evidence>
<evidence type="ECO:0000256" key="5">
    <source>
        <dbReference type="ARBA" id="ARBA00048200"/>
    </source>
</evidence>
<comment type="similarity">
    <text evidence="2 6">Belongs to the dTDP-4-dehydrorhamnose reductase family.</text>
</comment>
<comment type="pathway">
    <text evidence="1 6">Carbohydrate biosynthesis; dTDP-L-rhamnose biosynthesis.</text>
</comment>
<dbReference type="Proteomes" id="UP000886005">
    <property type="component" value="Unassembled WGS sequence"/>
</dbReference>
<protein>
    <recommendedName>
        <fullName evidence="4 6">dTDP-4-dehydrorhamnose reductase</fullName>
        <ecNumber evidence="3 6">1.1.1.133</ecNumber>
    </recommendedName>
</protein>
<evidence type="ECO:0000256" key="1">
    <source>
        <dbReference type="ARBA" id="ARBA00004781"/>
    </source>
</evidence>
<evidence type="ECO:0000256" key="3">
    <source>
        <dbReference type="ARBA" id="ARBA00012929"/>
    </source>
</evidence>
<dbReference type="UniPathway" id="UPA00124"/>
<evidence type="ECO:0000259" key="7">
    <source>
        <dbReference type="Pfam" id="PF04321"/>
    </source>
</evidence>
<name>A0A7V1LP97_CALAY</name>
<dbReference type="InterPro" id="IPR005913">
    <property type="entry name" value="dTDP_dehydrorham_reduct"/>
</dbReference>
<proteinExistence type="inferred from homology"/>
<dbReference type="GO" id="GO:0019305">
    <property type="term" value="P:dTDP-rhamnose biosynthetic process"/>
    <property type="evidence" value="ECO:0007669"/>
    <property type="project" value="UniProtKB-UniPathway"/>
</dbReference>
<feature type="domain" description="RmlD-like substrate binding" evidence="7">
    <location>
        <begin position="1"/>
        <end position="253"/>
    </location>
</feature>
<evidence type="ECO:0000256" key="2">
    <source>
        <dbReference type="ARBA" id="ARBA00010944"/>
    </source>
</evidence>
<evidence type="ECO:0000256" key="6">
    <source>
        <dbReference type="RuleBase" id="RU364082"/>
    </source>
</evidence>
<dbReference type="InterPro" id="IPR036291">
    <property type="entry name" value="NAD(P)-bd_dom_sf"/>
</dbReference>
<keyword evidence="6" id="KW-0560">Oxidoreductase</keyword>
<dbReference type="SUPFAM" id="SSF51735">
    <property type="entry name" value="NAD(P)-binding Rossmann-fold domains"/>
    <property type="match status" value="1"/>
</dbReference>
<accession>A0A7V1LP97</accession>
<evidence type="ECO:0000256" key="4">
    <source>
        <dbReference type="ARBA" id="ARBA00017099"/>
    </source>
</evidence>
<reference evidence="8" key="1">
    <citation type="journal article" date="2020" name="mSystems">
        <title>Genome- and Community-Level Interaction Insights into Carbon Utilization and Element Cycling Functions of Hydrothermarchaeota in Hydrothermal Sediment.</title>
        <authorList>
            <person name="Zhou Z."/>
            <person name="Liu Y."/>
            <person name="Xu W."/>
            <person name="Pan J."/>
            <person name="Luo Z.H."/>
            <person name="Li M."/>
        </authorList>
    </citation>
    <scope>NUCLEOTIDE SEQUENCE [LARGE SCALE GENOMIC DNA]</scope>
    <source>
        <strain evidence="8">HyVt-456</strain>
    </source>
</reference>
<dbReference type="InterPro" id="IPR029903">
    <property type="entry name" value="RmlD-like-bd"/>
</dbReference>
<dbReference type="PANTHER" id="PTHR10491:SF4">
    <property type="entry name" value="METHIONINE ADENOSYLTRANSFERASE 2 SUBUNIT BETA"/>
    <property type="match status" value="1"/>
</dbReference>
<comment type="caution">
    <text evidence="8">The sequence shown here is derived from an EMBL/GenBank/DDBJ whole genome shotgun (WGS) entry which is preliminary data.</text>
</comment>
<dbReference type="GO" id="GO:0008831">
    <property type="term" value="F:dTDP-4-dehydrorhamnose reductase activity"/>
    <property type="evidence" value="ECO:0007669"/>
    <property type="project" value="UniProtKB-EC"/>
</dbReference>
<comment type="function">
    <text evidence="6">Catalyzes the reduction of dTDP-6-deoxy-L-lyxo-4-hexulose to yield dTDP-L-rhamnose.</text>
</comment>
<keyword evidence="6" id="KW-0521">NADP</keyword>
<dbReference type="Pfam" id="PF04321">
    <property type="entry name" value="RmlD_sub_bind"/>
    <property type="match status" value="1"/>
</dbReference>
<sequence>MRVLITGVNGYVAWHLLQTLPAGVELWGTLRPGRKNQYRFPVISLDLQKEVAPALRDVDVDAVIHTAAISSLAQCEQEPQKAMRINGEATAELADWCAEKKAHLVYLSTDIVFDGEHAPYAPDDSPAPINVYGKSKYAGERAVREGAVVRLALLLGRSPHKKNFVDWFLERAENNLDIPLFYDEVRTPVPTMAAARKIWEITLARKKGRFHLAGKNSYNRLELGQALCAEYGLRDVRLKPVSLKKAAIPRPRDVRLKIL</sequence>
<organism evidence="8">
    <name type="scientific">Caldithrix abyssi</name>
    <dbReference type="NCBI Taxonomy" id="187145"/>
    <lineage>
        <taxon>Bacteria</taxon>
        <taxon>Pseudomonadati</taxon>
        <taxon>Calditrichota</taxon>
        <taxon>Calditrichia</taxon>
        <taxon>Calditrichales</taxon>
        <taxon>Calditrichaceae</taxon>
        <taxon>Caldithrix</taxon>
    </lineage>
</organism>
<dbReference type="AlphaFoldDB" id="A0A7V1LP97"/>
<dbReference type="PANTHER" id="PTHR10491">
    <property type="entry name" value="DTDP-4-DEHYDRORHAMNOSE REDUCTASE"/>
    <property type="match status" value="1"/>
</dbReference>
<gene>
    <name evidence="8" type="ORF">ENJ10_13205</name>
</gene>
<dbReference type="CDD" id="cd05254">
    <property type="entry name" value="dTDP_HR_like_SDR_e"/>
    <property type="match status" value="1"/>
</dbReference>
<dbReference type="EMBL" id="DRLD01000372">
    <property type="protein sequence ID" value="HED11643.1"/>
    <property type="molecule type" value="Genomic_DNA"/>
</dbReference>
<dbReference type="EC" id="1.1.1.133" evidence="3 6"/>
<dbReference type="Gene3D" id="3.40.50.720">
    <property type="entry name" value="NAD(P)-binding Rossmann-like Domain"/>
    <property type="match status" value="1"/>
</dbReference>